<evidence type="ECO:0000256" key="1">
    <source>
        <dbReference type="SAM" id="MobiDB-lite"/>
    </source>
</evidence>
<accession>A0A397TQ01</accession>
<feature type="region of interest" description="Disordered" evidence="1">
    <location>
        <begin position="69"/>
        <end position="89"/>
    </location>
</feature>
<feature type="transmembrane region" description="Helical" evidence="2">
    <location>
        <begin position="161"/>
        <end position="178"/>
    </location>
</feature>
<keyword evidence="2" id="KW-0472">Membrane</keyword>
<sequence length="193" mass="22153">MSQDYYGQNSRYPSSWNVINNDLHDDDDNRYYPSYATETWSVLDSQDVNEDQLPSFPQHNYIGGYNYGSSTIRQPSPPLPEPEFPPSISSSTKGFIETTFKYERKREEDIVGRPDEYDDDCCPPPPQLPLDDSDIQSSIFDEDSKSIVRKFISTISSSSGLVRYSLAVLAIGIAIYYIKDIKDFPFVEFYNIF</sequence>
<evidence type="ECO:0000256" key="2">
    <source>
        <dbReference type="SAM" id="Phobius"/>
    </source>
</evidence>
<evidence type="ECO:0000313" key="3">
    <source>
        <dbReference type="EMBL" id="RIA96944.1"/>
    </source>
</evidence>
<gene>
    <name evidence="3" type="ORF">C1645_732910</name>
</gene>
<keyword evidence="4" id="KW-1185">Reference proteome</keyword>
<reference evidence="3 4" key="1">
    <citation type="submission" date="2018-06" db="EMBL/GenBank/DDBJ databases">
        <title>Comparative genomics reveals the genomic features of Rhizophagus irregularis, R. cerebriforme, R. diaphanum and Gigaspora rosea, and their symbiotic lifestyle signature.</title>
        <authorList>
            <person name="Morin E."/>
            <person name="San Clemente H."/>
            <person name="Chen E.C.H."/>
            <person name="De La Providencia I."/>
            <person name="Hainaut M."/>
            <person name="Kuo A."/>
            <person name="Kohler A."/>
            <person name="Murat C."/>
            <person name="Tang N."/>
            <person name="Roy S."/>
            <person name="Loubradou J."/>
            <person name="Henrissat B."/>
            <person name="Grigoriev I.V."/>
            <person name="Corradi N."/>
            <person name="Roux C."/>
            <person name="Martin F.M."/>
        </authorList>
    </citation>
    <scope>NUCLEOTIDE SEQUENCE [LARGE SCALE GENOMIC DNA]</scope>
    <source>
        <strain evidence="3 4">DAOM 227022</strain>
    </source>
</reference>
<name>A0A397TQ01_9GLOM</name>
<proteinExistence type="predicted"/>
<keyword evidence="2" id="KW-0812">Transmembrane</keyword>
<protein>
    <submittedName>
        <fullName evidence="3">Uncharacterized protein</fullName>
    </submittedName>
</protein>
<comment type="caution">
    <text evidence="3">The sequence shown here is derived from an EMBL/GenBank/DDBJ whole genome shotgun (WGS) entry which is preliminary data.</text>
</comment>
<organism evidence="3 4">
    <name type="scientific">Glomus cerebriforme</name>
    <dbReference type="NCBI Taxonomy" id="658196"/>
    <lineage>
        <taxon>Eukaryota</taxon>
        <taxon>Fungi</taxon>
        <taxon>Fungi incertae sedis</taxon>
        <taxon>Mucoromycota</taxon>
        <taxon>Glomeromycotina</taxon>
        <taxon>Glomeromycetes</taxon>
        <taxon>Glomerales</taxon>
        <taxon>Glomeraceae</taxon>
        <taxon>Glomus</taxon>
    </lineage>
</organism>
<feature type="compositionally biased region" description="Pro residues" evidence="1">
    <location>
        <begin position="75"/>
        <end position="85"/>
    </location>
</feature>
<dbReference type="Proteomes" id="UP000265703">
    <property type="component" value="Unassembled WGS sequence"/>
</dbReference>
<keyword evidence="2" id="KW-1133">Transmembrane helix</keyword>
<dbReference type="OrthoDB" id="2401273at2759"/>
<dbReference type="AlphaFoldDB" id="A0A397TQ01"/>
<evidence type="ECO:0000313" key="4">
    <source>
        <dbReference type="Proteomes" id="UP000265703"/>
    </source>
</evidence>
<dbReference type="EMBL" id="QKYT01000037">
    <property type="protein sequence ID" value="RIA96944.1"/>
    <property type="molecule type" value="Genomic_DNA"/>
</dbReference>